<dbReference type="Proteomes" id="UP000026915">
    <property type="component" value="Chromosome 4"/>
</dbReference>
<proteinExistence type="predicted"/>
<sequence>MALLPGSQPMKVPPEVGARGWPWRRLSHPMPRSAVCPDQLWTTSASHEVLCWCSCSQFWLGSRLSYGSNLVRGNGSEIFIFIDVSFVS</sequence>
<protein>
    <submittedName>
        <fullName evidence="1">Uncharacterized protein</fullName>
    </submittedName>
</protein>
<dbReference type="EMBL" id="CM001882">
    <property type="protein sequence ID" value="EOY06745.1"/>
    <property type="molecule type" value="Genomic_DNA"/>
</dbReference>
<name>A0A061EP06_THECC</name>
<reference evidence="1 2" key="1">
    <citation type="journal article" date="2013" name="Genome Biol.">
        <title>The genome sequence of the most widely cultivated cacao type and its use to identify candidate genes regulating pod color.</title>
        <authorList>
            <person name="Motamayor J.C."/>
            <person name="Mockaitis K."/>
            <person name="Schmutz J."/>
            <person name="Haiminen N."/>
            <person name="Iii D.L."/>
            <person name="Cornejo O."/>
            <person name="Findley S.D."/>
            <person name="Zheng P."/>
            <person name="Utro F."/>
            <person name="Royaert S."/>
            <person name="Saski C."/>
            <person name="Jenkins J."/>
            <person name="Podicheti R."/>
            <person name="Zhao M."/>
            <person name="Scheffler B.E."/>
            <person name="Stack J.C."/>
            <person name="Feltus F.A."/>
            <person name="Mustiga G.M."/>
            <person name="Amores F."/>
            <person name="Phillips W."/>
            <person name="Marelli J.P."/>
            <person name="May G.D."/>
            <person name="Shapiro H."/>
            <person name="Ma J."/>
            <person name="Bustamante C.D."/>
            <person name="Schnell R.J."/>
            <person name="Main D."/>
            <person name="Gilbert D."/>
            <person name="Parida L."/>
            <person name="Kuhn D.N."/>
        </authorList>
    </citation>
    <scope>NUCLEOTIDE SEQUENCE [LARGE SCALE GENOMIC DNA]</scope>
    <source>
        <strain evidence="2">cv. Matina 1-6</strain>
    </source>
</reference>
<dbReference type="HOGENOM" id="CLU_2473483_0_0_1"/>
<evidence type="ECO:0000313" key="2">
    <source>
        <dbReference type="Proteomes" id="UP000026915"/>
    </source>
</evidence>
<evidence type="ECO:0000313" key="1">
    <source>
        <dbReference type="EMBL" id="EOY06745.1"/>
    </source>
</evidence>
<dbReference type="Gramene" id="EOY06745">
    <property type="protein sequence ID" value="EOY06745"/>
    <property type="gene ID" value="TCM_021380"/>
</dbReference>
<dbReference type="InParanoid" id="A0A061EP06"/>
<gene>
    <name evidence="1" type="ORF">TCM_021380</name>
</gene>
<organism evidence="1 2">
    <name type="scientific">Theobroma cacao</name>
    <name type="common">Cacao</name>
    <name type="synonym">Cocoa</name>
    <dbReference type="NCBI Taxonomy" id="3641"/>
    <lineage>
        <taxon>Eukaryota</taxon>
        <taxon>Viridiplantae</taxon>
        <taxon>Streptophyta</taxon>
        <taxon>Embryophyta</taxon>
        <taxon>Tracheophyta</taxon>
        <taxon>Spermatophyta</taxon>
        <taxon>Magnoliopsida</taxon>
        <taxon>eudicotyledons</taxon>
        <taxon>Gunneridae</taxon>
        <taxon>Pentapetalae</taxon>
        <taxon>rosids</taxon>
        <taxon>malvids</taxon>
        <taxon>Malvales</taxon>
        <taxon>Malvaceae</taxon>
        <taxon>Byttnerioideae</taxon>
        <taxon>Theobroma</taxon>
    </lineage>
</organism>
<dbReference type="AlphaFoldDB" id="A0A061EP06"/>
<accession>A0A061EP06</accession>
<keyword evidence="2" id="KW-1185">Reference proteome</keyword>